<dbReference type="EMBL" id="JBHLYQ010000047">
    <property type="protein sequence ID" value="MFC0081776.1"/>
    <property type="molecule type" value="Genomic_DNA"/>
</dbReference>
<evidence type="ECO:0000256" key="4">
    <source>
        <dbReference type="SAM" id="MobiDB-lite"/>
    </source>
</evidence>
<evidence type="ECO:0000313" key="6">
    <source>
        <dbReference type="EMBL" id="MFC0081776.1"/>
    </source>
</evidence>
<keyword evidence="3" id="KW-0862">Zinc</keyword>
<dbReference type="GO" id="GO:0033743">
    <property type="term" value="F:peptide-methionine (R)-S-oxide reductase activity"/>
    <property type="evidence" value="ECO:0007669"/>
    <property type="project" value="UniProtKB-EC"/>
</dbReference>
<dbReference type="Pfam" id="PF01641">
    <property type="entry name" value="SelR"/>
    <property type="match status" value="1"/>
</dbReference>
<dbReference type="PANTHER" id="PTHR10173:SF52">
    <property type="entry name" value="METHIONINE-R-SULFOXIDE REDUCTASE B1"/>
    <property type="match status" value="1"/>
</dbReference>
<evidence type="ECO:0000256" key="3">
    <source>
        <dbReference type="HAMAP-Rule" id="MF_01400"/>
    </source>
</evidence>
<comment type="catalytic activity">
    <reaction evidence="2 3">
        <text>L-methionyl-[protein] + [thioredoxin]-disulfide + H2O = L-methionyl-(R)-S-oxide-[protein] + [thioredoxin]-dithiol</text>
        <dbReference type="Rhea" id="RHEA:24164"/>
        <dbReference type="Rhea" id="RHEA-COMP:10698"/>
        <dbReference type="Rhea" id="RHEA-COMP:10700"/>
        <dbReference type="Rhea" id="RHEA-COMP:12313"/>
        <dbReference type="Rhea" id="RHEA-COMP:12314"/>
        <dbReference type="ChEBI" id="CHEBI:15377"/>
        <dbReference type="ChEBI" id="CHEBI:16044"/>
        <dbReference type="ChEBI" id="CHEBI:29950"/>
        <dbReference type="ChEBI" id="CHEBI:45764"/>
        <dbReference type="ChEBI" id="CHEBI:50058"/>
        <dbReference type="EC" id="1.8.4.12"/>
    </reaction>
</comment>
<protein>
    <recommendedName>
        <fullName evidence="3">Peptide methionine sulfoxide reductase MsrB</fullName>
        <ecNumber evidence="3">1.8.4.12</ecNumber>
    </recommendedName>
    <alternativeName>
        <fullName evidence="3">Peptide-methionine (R)-S-oxide reductase</fullName>
    </alternativeName>
</protein>
<dbReference type="SUPFAM" id="SSF51316">
    <property type="entry name" value="Mss4-like"/>
    <property type="match status" value="1"/>
</dbReference>
<keyword evidence="3" id="KW-0479">Metal-binding</keyword>
<dbReference type="NCBIfam" id="TIGR00357">
    <property type="entry name" value="peptide-methionine (R)-S-oxide reductase MsrB"/>
    <property type="match status" value="1"/>
</dbReference>
<feature type="active site" description="Nucleophile" evidence="3">
    <location>
        <position position="137"/>
    </location>
</feature>
<name>A0ABV6C4L6_9ACTN</name>
<feature type="binding site" evidence="3">
    <location>
        <position position="114"/>
    </location>
    <ligand>
        <name>Zn(2+)</name>
        <dbReference type="ChEBI" id="CHEBI:29105"/>
    </ligand>
</feature>
<reference evidence="6 7" key="1">
    <citation type="submission" date="2024-09" db="EMBL/GenBank/DDBJ databases">
        <authorList>
            <person name="Sun Q."/>
            <person name="Mori K."/>
        </authorList>
    </citation>
    <scope>NUCLEOTIDE SEQUENCE [LARGE SCALE GENOMIC DNA]</scope>
    <source>
        <strain evidence="6 7">JCM 15389</strain>
    </source>
</reference>
<feature type="compositionally biased region" description="Polar residues" evidence="4">
    <location>
        <begin position="1"/>
        <end position="17"/>
    </location>
</feature>
<dbReference type="PANTHER" id="PTHR10173">
    <property type="entry name" value="METHIONINE SULFOXIDE REDUCTASE"/>
    <property type="match status" value="1"/>
</dbReference>
<evidence type="ECO:0000256" key="1">
    <source>
        <dbReference type="ARBA" id="ARBA00023002"/>
    </source>
</evidence>
<evidence type="ECO:0000313" key="7">
    <source>
        <dbReference type="Proteomes" id="UP001589788"/>
    </source>
</evidence>
<dbReference type="Proteomes" id="UP001589788">
    <property type="component" value="Unassembled WGS sequence"/>
</dbReference>
<evidence type="ECO:0000256" key="2">
    <source>
        <dbReference type="ARBA" id="ARBA00048488"/>
    </source>
</evidence>
<gene>
    <name evidence="3 6" type="primary">msrB</name>
    <name evidence="6" type="ORF">ACFFRE_06410</name>
</gene>
<dbReference type="InterPro" id="IPR002579">
    <property type="entry name" value="Met_Sox_Rdtase_MsrB_dom"/>
</dbReference>
<feature type="compositionally biased region" description="Basic and acidic residues" evidence="4">
    <location>
        <begin position="21"/>
        <end position="31"/>
    </location>
</feature>
<dbReference type="PROSITE" id="PS51790">
    <property type="entry name" value="MSRB"/>
    <property type="match status" value="1"/>
</dbReference>
<dbReference type="EC" id="1.8.4.12" evidence="3"/>
<organism evidence="6 7">
    <name type="scientific">Aciditerrimonas ferrireducens</name>
    <dbReference type="NCBI Taxonomy" id="667306"/>
    <lineage>
        <taxon>Bacteria</taxon>
        <taxon>Bacillati</taxon>
        <taxon>Actinomycetota</taxon>
        <taxon>Acidimicrobiia</taxon>
        <taxon>Acidimicrobiales</taxon>
        <taxon>Acidimicrobiaceae</taxon>
        <taxon>Aciditerrimonas</taxon>
    </lineage>
</organism>
<dbReference type="RefSeq" id="WP_248105760.1">
    <property type="nucleotide sequence ID" value="NZ_JAKHEX010000003.1"/>
</dbReference>
<feature type="binding site" evidence="3">
    <location>
        <position position="117"/>
    </location>
    <ligand>
        <name>Zn(2+)</name>
        <dbReference type="ChEBI" id="CHEBI:29105"/>
    </ligand>
</feature>
<dbReference type="HAMAP" id="MF_01400">
    <property type="entry name" value="MsrB"/>
    <property type="match status" value="1"/>
</dbReference>
<dbReference type="InterPro" id="IPR028427">
    <property type="entry name" value="Met_Sox_Rdtase_MsrB"/>
</dbReference>
<comment type="caution">
    <text evidence="6">The sequence shown here is derived from an EMBL/GenBank/DDBJ whole genome shotgun (WGS) entry which is preliminary data.</text>
</comment>
<feature type="binding site" evidence="3">
    <location>
        <position position="68"/>
    </location>
    <ligand>
        <name>Zn(2+)</name>
        <dbReference type="ChEBI" id="CHEBI:29105"/>
    </ligand>
</feature>
<comment type="cofactor">
    <cofactor evidence="3">
        <name>Zn(2+)</name>
        <dbReference type="ChEBI" id="CHEBI:29105"/>
    </cofactor>
    <text evidence="3">Binds 1 zinc ion per subunit. The zinc ion is important for the structural integrity of the protein.</text>
</comment>
<comment type="similarity">
    <text evidence="3">Belongs to the MsrB Met sulfoxide reductase family.</text>
</comment>
<feature type="domain" description="MsrB" evidence="5">
    <location>
        <begin position="26"/>
        <end position="148"/>
    </location>
</feature>
<feature type="binding site" evidence="3">
    <location>
        <position position="65"/>
    </location>
    <ligand>
        <name>Zn(2+)</name>
        <dbReference type="ChEBI" id="CHEBI:29105"/>
    </ligand>
</feature>
<keyword evidence="7" id="KW-1185">Reference proteome</keyword>
<proteinExistence type="inferred from homology"/>
<dbReference type="Gene3D" id="2.170.150.20">
    <property type="entry name" value="Peptide methionine sulfoxide reductase"/>
    <property type="match status" value="1"/>
</dbReference>
<accession>A0ABV6C4L6</accession>
<feature type="region of interest" description="Disordered" evidence="4">
    <location>
        <begin position="1"/>
        <end position="31"/>
    </location>
</feature>
<dbReference type="InterPro" id="IPR011057">
    <property type="entry name" value="Mss4-like_sf"/>
</dbReference>
<evidence type="ECO:0000259" key="5">
    <source>
        <dbReference type="PROSITE" id="PS51790"/>
    </source>
</evidence>
<keyword evidence="1 3" id="KW-0560">Oxidoreductase</keyword>
<sequence>MSENPISSATDQSTAPSTDGELPRSEEEWRARLDPNRYAVLREKATEPPFSGELLEVHQPGTFRCAGCGAPLFTTADKYDSGSGWPSFTRPLDPSAIDEAEDRSHGMRRTEILCHRCGGHLGHVFPDGPAPTGLRYCVNSLSLAFEPGSGTSEA</sequence>